<gene>
    <name evidence="2" type="primary">NCL1_30375</name>
    <name evidence="2" type="ORF">TNCV_1636251</name>
</gene>
<keyword evidence="3" id="KW-1185">Reference proteome</keyword>
<evidence type="ECO:0000313" key="2">
    <source>
        <dbReference type="EMBL" id="GFX94763.1"/>
    </source>
</evidence>
<evidence type="ECO:0000313" key="3">
    <source>
        <dbReference type="Proteomes" id="UP000887159"/>
    </source>
</evidence>
<dbReference type="AlphaFoldDB" id="A0A8X6RGU9"/>
<reference evidence="2" key="1">
    <citation type="submission" date="2020-08" db="EMBL/GenBank/DDBJ databases">
        <title>Multicomponent nature underlies the extraordinary mechanical properties of spider dragline silk.</title>
        <authorList>
            <person name="Kono N."/>
            <person name="Nakamura H."/>
            <person name="Mori M."/>
            <person name="Yoshida Y."/>
            <person name="Ohtoshi R."/>
            <person name="Malay A.D."/>
            <person name="Moran D.A.P."/>
            <person name="Tomita M."/>
            <person name="Numata K."/>
            <person name="Arakawa K."/>
        </authorList>
    </citation>
    <scope>NUCLEOTIDE SEQUENCE</scope>
</reference>
<protein>
    <submittedName>
        <fullName evidence="2">Uncharacterized protein</fullName>
    </submittedName>
</protein>
<dbReference type="Proteomes" id="UP000887159">
    <property type="component" value="Unassembled WGS sequence"/>
</dbReference>
<accession>A0A8X6RGU9</accession>
<evidence type="ECO:0000256" key="1">
    <source>
        <dbReference type="SAM" id="MobiDB-lite"/>
    </source>
</evidence>
<dbReference type="EMBL" id="BMAU01021180">
    <property type="protein sequence ID" value="GFX94763.1"/>
    <property type="molecule type" value="Genomic_DNA"/>
</dbReference>
<feature type="compositionally biased region" description="Basic and acidic residues" evidence="1">
    <location>
        <begin position="161"/>
        <end position="174"/>
    </location>
</feature>
<proteinExistence type="predicted"/>
<comment type="caution">
    <text evidence="2">The sequence shown here is derived from an EMBL/GenBank/DDBJ whole genome shotgun (WGS) entry which is preliminary data.</text>
</comment>
<sequence length="194" mass="22864">MVSDGTEIAVGDIERLRRLDETQKLNKKWEKYYNRRKRDVQFKVNDWVLVATHPLSRATRKLVAKFEPKFEGPYRVLDVKNNNVVIWKVGKRKKNRREETVTPTTSGYNLRPRKGEREESRLNIERKTQQGGSVQSRKSREKNDSLYIEERTRSSNKNARRGRDPQRQDQERRGTCTKKSLSLEVLVGNANYKS</sequence>
<feature type="compositionally biased region" description="Basic and acidic residues" evidence="1">
    <location>
        <begin position="141"/>
        <end position="153"/>
    </location>
</feature>
<feature type="compositionally biased region" description="Basic and acidic residues" evidence="1">
    <location>
        <begin position="113"/>
        <end position="128"/>
    </location>
</feature>
<name>A0A8X6RGU9_TRICX</name>
<organism evidence="2 3">
    <name type="scientific">Trichonephila clavipes</name>
    <name type="common">Golden silk orbweaver</name>
    <name type="synonym">Nephila clavipes</name>
    <dbReference type="NCBI Taxonomy" id="2585209"/>
    <lineage>
        <taxon>Eukaryota</taxon>
        <taxon>Metazoa</taxon>
        <taxon>Ecdysozoa</taxon>
        <taxon>Arthropoda</taxon>
        <taxon>Chelicerata</taxon>
        <taxon>Arachnida</taxon>
        <taxon>Araneae</taxon>
        <taxon>Araneomorphae</taxon>
        <taxon>Entelegynae</taxon>
        <taxon>Araneoidea</taxon>
        <taxon>Nephilidae</taxon>
        <taxon>Trichonephila</taxon>
    </lineage>
</organism>
<feature type="region of interest" description="Disordered" evidence="1">
    <location>
        <begin position="92"/>
        <end position="177"/>
    </location>
</feature>